<dbReference type="Proteomes" id="UP000490922">
    <property type="component" value="Unassembled WGS sequence"/>
</dbReference>
<evidence type="ECO:0000313" key="1">
    <source>
        <dbReference type="EMBL" id="KAB1156952.1"/>
    </source>
</evidence>
<dbReference type="PROSITE" id="PS51257">
    <property type="entry name" value="PROKAR_LIPOPROTEIN"/>
    <property type="match status" value="1"/>
</dbReference>
<gene>
    <name evidence="1" type="ORF">F6464_06290</name>
</gene>
<organism evidence="1 2">
    <name type="scientific">Flavobacterium luteum</name>
    <dbReference type="NCBI Taxonomy" id="2026654"/>
    <lineage>
        <taxon>Bacteria</taxon>
        <taxon>Pseudomonadati</taxon>
        <taxon>Bacteroidota</taxon>
        <taxon>Flavobacteriia</taxon>
        <taxon>Flavobacteriales</taxon>
        <taxon>Flavobacteriaceae</taxon>
        <taxon>Flavobacterium</taxon>
    </lineage>
</organism>
<dbReference type="EMBL" id="WAEM01000002">
    <property type="protein sequence ID" value="KAB1156952.1"/>
    <property type="molecule type" value="Genomic_DNA"/>
</dbReference>
<accession>A0A7J5AH49</accession>
<dbReference type="RefSeq" id="WP_151106946.1">
    <property type="nucleotide sequence ID" value="NZ_WAEM01000002.1"/>
</dbReference>
<comment type="caution">
    <text evidence="1">The sequence shown here is derived from an EMBL/GenBank/DDBJ whole genome shotgun (WGS) entry which is preliminary data.</text>
</comment>
<evidence type="ECO:0000313" key="2">
    <source>
        <dbReference type="Proteomes" id="UP000490922"/>
    </source>
</evidence>
<reference evidence="1 2" key="1">
    <citation type="submission" date="2019-09" db="EMBL/GenBank/DDBJ databases">
        <title>Flavobacterium sp. nov., isolated from glacier ice.</title>
        <authorList>
            <person name="Liu Q."/>
        </authorList>
    </citation>
    <scope>NUCLEOTIDE SEQUENCE [LARGE SCALE GENOMIC DNA]</scope>
    <source>
        <strain evidence="1 2">NBRC 112527</strain>
    </source>
</reference>
<dbReference type="AlphaFoldDB" id="A0A7J5AH49"/>
<proteinExistence type="predicted"/>
<keyword evidence="2" id="KW-1185">Reference proteome</keyword>
<evidence type="ECO:0008006" key="3">
    <source>
        <dbReference type="Google" id="ProtNLM"/>
    </source>
</evidence>
<protein>
    <recommendedName>
        <fullName evidence="3">SGNH/GDSL hydrolase family protein</fullName>
    </recommendedName>
</protein>
<dbReference type="OrthoDB" id="7297045at2"/>
<sequence>MKQFLFLVAKTFFFLVLTAGCLDMIYTQIYLSSSNRGKVEAVFNGKPTQYDVVILGTSRANNHFVPELFEKKGLKTFNYGMSGSHLFETAMLLELMLERNYKIKTILLEADLSLSNEKRDEGTTARYLPYIHHSSVIANHFKTEKEFSLWYYIPFYRYLKYDSQIGFREMFESFIGKPTNHLNHKGYYPLPSKKGANMKNDYRRLNPLKNKYYEQIKQICKANNIQLITVTTPVCENVKGMDYFDKVTKLHPEIHNLENLVQGDNYFSSCGHLNDKGAHLFTQKVLLLFFKDK</sequence>
<name>A0A7J5AH49_9FLAO</name>